<reference evidence="1" key="1">
    <citation type="journal article" date="2021" name="Proc. Natl. Acad. Sci. U.S.A.">
        <title>A Catalog of Tens of Thousands of Viruses from Human Metagenomes Reveals Hidden Associations with Chronic Diseases.</title>
        <authorList>
            <person name="Tisza M.J."/>
            <person name="Buck C.B."/>
        </authorList>
    </citation>
    <scope>NUCLEOTIDE SEQUENCE</scope>
    <source>
        <strain evidence="1">CtfrT39</strain>
    </source>
</reference>
<accession>A0A8S5UQ82</accession>
<dbReference type="EMBL" id="BK016120">
    <property type="protein sequence ID" value="DAF96631.1"/>
    <property type="molecule type" value="Genomic_DNA"/>
</dbReference>
<organism evidence="1">
    <name type="scientific">Siphoviridae sp. ctfrT39</name>
    <dbReference type="NCBI Taxonomy" id="2825598"/>
    <lineage>
        <taxon>Viruses</taxon>
        <taxon>Duplodnaviria</taxon>
        <taxon>Heunggongvirae</taxon>
        <taxon>Uroviricota</taxon>
        <taxon>Caudoviricetes</taxon>
    </lineage>
</organism>
<evidence type="ECO:0000313" key="1">
    <source>
        <dbReference type="EMBL" id="DAF96631.1"/>
    </source>
</evidence>
<name>A0A8S5UQ82_9CAUD</name>
<sequence>MRKAPVSCLILLRINTEALIYRVNCQWKSLDRGAIIHRFRRA</sequence>
<proteinExistence type="predicted"/>
<protein>
    <submittedName>
        <fullName evidence="1">Uncharacterized protein</fullName>
    </submittedName>
</protein>